<gene>
    <name evidence="2" type="ORF">GCM10010151_66240</name>
</gene>
<dbReference type="RefSeq" id="WP_252799145.1">
    <property type="nucleotide sequence ID" value="NZ_BAAABM010000066.1"/>
</dbReference>
<feature type="compositionally biased region" description="Polar residues" evidence="1">
    <location>
        <begin position="121"/>
        <end position="150"/>
    </location>
</feature>
<feature type="compositionally biased region" description="Gly residues" evidence="1">
    <location>
        <begin position="424"/>
        <end position="436"/>
    </location>
</feature>
<feature type="region of interest" description="Disordered" evidence="1">
    <location>
        <begin position="351"/>
        <end position="487"/>
    </location>
</feature>
<dbReference type="Proteomes" id="UP001501822">
    <property type="component" value="Unassembled WGS sequence"/>
</dbReference>
<proteinExistence type="predicted"/>
<keyword evidence="3" id="KW-1185">Reference proteome</keyword>
<name>A0ABN0XL76_9ACTN</name>
<feature type="compositionally biased region" description="Polar residues" evidence="1">
    <location>
        <begin position="27"/>
        <end position="37"/>
    </location>
</feature>
<feature type="compositionally biased region" description="Low complexity" evidence="1">
    <location>
        <begin position="198"/>
        <end position="232"/>
    </location>
</feature>
<feature type="compositionally biased region" description="Gly residues" evidence="1">
    <location>
        <begin position="388"/>
        <end position="404"/>
    </location>
</feature>
<comment type="caution">
    <text evidence="2">The sequence shown here is derived from an EMBL/GenBank/DDBJ whole genome shotgun (WGS) entry which is preliminary data.</text>
</comment>
<evidence type="ECO:0000256" key="1">
    <source>
        <dbReference type="SAM" id="MobiDB-lite"/>
    </source>
</evidence>
<feature type="region of interest" description="Disordered" evidence="1">
    <location>
        <begin position="107"/>
        <end position="251"/>
    </location>
</feature>
<feature type="compositionally biased region" description="Gly residues" evidence="1">
    <location>
        <begin position="445"/>
        <end position="461"/>
    </location>
</feature>
<organism evidence="2 3">
    <name type="scientific">Actinoallomurus spadix</name>
    <dbReference type="NCBI Taxonomy" id="79912"/>
    <lineage>
        <taxon>Bacteria</taxon>
        <taxon>Bacillati</taxon>
        <taxon>Actinomycetota</taxon>
        <taxon>Actinomycetes</taxon>
        <taxon>Streptosporangiales</taxon>
        <taxon>Thermomonosporaceae</taxon>
        <taxon>Actinoallomurus</taxon>
    </lineage>
</organism>
<feature type="compositionally biased region" description="Polar residues" evidence="1">
    <location>
        <begin position="158"/>
        <end position="181"/>
    </location>
</feature>
<evidence type="ECO:0000313" key="3">
    <source>
        <dbReference type="Proteomes" id="UP001501822"/>
    </source>
</evidence>
<reference evidence="2 3" key="1">
    <citation type="journal article" date="2019" name="Int. J. Syst. Evol. Microbiol.">
        <title>The Global Catalogue of Microorganisms (GCM) 10K type strain sequencing project: providing services to taxonomists for standard genome sequencing and annotation.</title>
        <authorList>
            <consortium name="The Broad Institute Genomics Platform"/>
            <consortium name="The Broad Institute Genome Sequencing Center for Infectious Disease"/>
            <person name="Wu L."/>
            <person name="Ma J."/>
        </authorList>
    </citation>
    <scope>NUCLEOTIDE SEQUENCE [LARGE SCALE GENOMIC DNA]</scope>
    <source>
        <strain evidence="2 3">JCM 3146</strain>
    </source>
</reference>
<feature type="compositionally biased region" description="Low complexity" evidence="1">
    <location>
        <begin position="41"/>
        <end position="56"/>
    </location>
</feature>
<accession>A0ABN0XL76</accession>
<feature type="compositionally biased region" description="Low complexity" evidence="1">
    <location>
        <begin position="473"/>
        <end position="484"/>
    </location>
</feature>
<protein>
    <submittedName>
        <fullName evidence="2">Uncharacterized protein</fullName>
    </submittedName>
</protein>
<dbReference type="EMBL" id="BAAABM010000066">
    <property type="protein sequence ID" value="GAA0367065.1"/>
    <property type="molecule type" value="Genomic_DNA"/>
</dbReference>
<feature type="compositionally biased region" description="Polar residues" evidence="1">
    <location>
        <begin position="462"/>
        <end position="472"/>
    </location>
</feature>
<evidence type="ECO:0000313" key="2">
    <source>
        <dbReference type="EMBL" id="GAA0367065.1"/>
    </source>
</evidence>
<feature type="region of interest" description="Disordered" evidence="1">
    <location>
        <begin position="27"/>
        <end position="80"/>
    </location>
</feature>
<sequence>MGSSNNLEYRHTFRGGPMAAQQSRIASLLNASPTNGTVRDASPAAASTSTSSGGSPQPTYHVQAGQGATDRQLGLDSSPGAVISVDGHTVAQGDDGLSLAVDQKGATDVWYSPPSDGTAPANGQTPATGQTSPAVTQTASQYTDPTQSGAQPAVAPFGSQTPRGTSQDGQSGLSDYTQVSAHASPWTGTGTGDHAGLQDSTQTSGGGSQTTAPGNGPTGTDTGAATYTDTGTAGTGTAGQDGQTQIQHLSAGDGNDAAKVDLAIHGATGGDTAPQMVLHDDGSYTLDYANGYGNGHDMHVLVKPDAKGGLDIEIPKGPDNPHEIKLHVKPDSHLDVNLTRDADGNFRIATHDHKQDQDGDWSGLKHPVGKDGKPVTDDGQHGTDAGDGQHGTGTGTGTGTGLGDGQLPTGTGNTAVPPADSTGTGTGAGAGPGLGNGIPIAANPGTGGGGTGGGGGLGGNQSQGRTGSQGDNTSEGSGSSKKTGQAAYDPAAFGEVHNYLKSKPVPKLMDMTTAAGDLKSEDGLSYAANHMGLGSTCRDLHDAIKEQLDTGRKHLSVWWTTNLNAQQTNNETANATSIENTVNSVET</sequence>
<feature type="compositionally biased region" description="Basic and acidic residues" evidence="1">
    <location>
        <begin position="368"/>
        <end position="381"/>
    </location>
</feature>